<dbReference type="PANTHER" id="PTHR46517">
    <property type="entry name" value="FRUCTOSE-2,6-BISPHOSPHATASE TIGAR"/>
    <property type="match status" value="1"/>
</dbReference>
<reference evidence="4" key="2">
    <citation type="submission" date="2021-04" db="EMBL/GenBank/DDBJ databases">
        <authorList>
            <person name="Gilroy R."/>
        </authorList>
    </citation>
    <scope>NUCLEOTIDE SEQUENCE</scope>
    <source>
        <strain evidence="4">ChiHejej3B27-2180</strain>
    </source>
</reference>
<dbReference type="SMART" id="SM00855">
    <property type="entry name" value="PGAM"/>
    <property type="match status" value="1"/>
</dbReference>
<sequence>MSINVYIVRHGQTILNLYHRMQGWCDAPLTGSGEQDGVAAGKALAGVHFDYAFASDLPRAKRTAELVLAQLPQEDRPPLQINTNFRELCMGFLEGADGGHAAEVLSGKPYKLFVDFAKTMPMSKVRDLMAAKDPHHLAESNEKFLHRINAGIRQLSELPDNSTVLLVSHGLVIRTLMEEFDTAGIYDPGNSPKNGTIQLMVIDNGQPTIKFYNQHHLPAD</sequence>
<evidence type="ECO:0000256" key="1">
    <source>
        <dbReference type="ARBA" id="ARBA00022801"/>
    </source>
</evidence>
<dbReference type="Pfam" id="PF00300">
    <property type="entry name" value="His_Phos_1"/>
    <property type="match status" value="1"/>
</dbReference>
<accession>A0A9D1QP26</accession>
<dbReference type="InterPro" id="IPR013078">
    <property type="entry name" value="His_Pase_superF_clade-1"/>
</dbReference>
<feature type="active site" description="Proton donor/acceptor" evidence="2">
    <location>
        <position position="87"/>
    </location>
</feature>
<reference evidence="4" key="1">
    <citation type="journal article" date="2021" name="PeerJ">
        <title>Extensive microbial diversity within the chicken gut microbiome revealed by metagenomics and culture.</title>
        <authorList>
            <person name="Gilroy R."/>
            <person name="Ravi A."/>
            <person name="Getino M."/>
            <person name="Pursley I."/>
            <person name="Horton D.L."/>
            <person name="Alikhan N.F."/>
            <person name="Baker D."/>
            <person name="Gharbi K."/>
            <person name="Hall N."/>
            <person name="Watson M."/>
            <person name="Adriaenssens E.M."/>
            <person name="Foster-Nyarko E."/>
            <person name="Jarju S."/>
            <person name="Secka A."/>
            <person name="Antonio M."/>
            <person name="Oren A."/>
            <person name="Chaudhuri R.R."/>
            <person name="La Ragione R."/>
            <person name="Hildebrand F."/>
            <person name="Pallen M.J."/>
        </authorList>
    </citation>
    <scope>NUCLEOTIDE SEQUENCE</scope>
    <source>
        <strain evidence="4">ChiHejej3B27-2180</strain>
    </source>
</reference>
<dbReference type="InterPro" id="IPR029033">
    <property type="entry name" value="His_PPase_superfam"/>
</dbReference>
<dbReference type="InterPro" id="IPR001345">
    <property type="entry name" value="PG/BPGM_mutase_AS"/>
</dbReference>
<dbReference type="Proteomes" id="UP000886878">
    <property type="component" value="Unassembled WGS sequence"/>
</dbReference>
<protein>
    <submittedName>
        <fullName evidence="4">Histidine phosphatase family protein</fullName>
    </submittedName>
</protein>
<dbReference type="GO" id="GO:0045820">
    <property type="term" value="P:negative regulation of glycolytic process"/>
    <property type="evidence" value="ECO:0007669"/>
    <property type="project" value="TreeGrafter"/>
</dbReference>
<feature type="active site" description="Tele-phosphohistidine intermediate" evidence="2">
    <location>
        <position position="10"/>
    </location>
</feature>
<dbReference type="GO" id="GO:0043456">
    <property type="term" value="P:regulation of pentose-phosphate shunt"/>
    <property type="evidence" value="ECO:0007669"/>
    <property type="project" value="TreeGrafter"/>
</dbReference>
<proteinExistence type="predicted"/>
<evidence type="ECO:0000313" key="4">
    <source>
        <dbReference type="EMBL" id="HIW70383.1"/>
    </source>
</evidence>
<dbReference type="PANTHER" id="PTHR46517:SF1">
    <property type="entry name" value="FRUCTOSE-2,6-BISPHOSPHATASE TIGAR"/>
    <property type="match status" value="1"/>
</dbReference>
<dbReference type="PROSITE" id="PS00175">
    <property type="entry name" value="PG_MUTASE"/>
    <property type="match status" value="1"/>
</dbReference>
<name>A0A9D1QP26_9LACO</name>
<comment type="caution">
    <text evidence="4">The sequence shown here is derived from an EMBL/GenBank/DDBJ whole genome shotgun (WGS) entry which is preliminary data.</text>
</comment>
<dbReference type="AlphaFoldDB" id="A0A9D1QP26"/>
<dbReference type="GO" id="GO:0005829">
    <property type="term" value="C:cytosol"/>
    <property type="evidence" value="ECO:0007669"/>
    <property type="project" value="TreeGrafter"/>
</dbReference>
<gene>
    <name evidence="4" type="ORF">H9876_03245</name>
</gene>
<dbReference type="CDD" id="cd07067">
    <property type="entry name" value="HP_PGM_like"/>
    <property type="match status" value="1"/>
</dbReference>
<feature type="binding site" evidence="3">
    <location>
        <position position="59"/>
    </location>
    <ligand>
        <name>substrate</name>
    </ligand>
</feature>
<dbReference type="SUPFAM" id="SSF53254">
    <property type="entry name" value="Phosphoglycerate mutase-like"/>
    <property type="match status" value="1"/>
</dbReference>
<dbReference type="Gene3D" id="3.40.50.1240">
    <property type="entry name" value="Phosphoglycerate mutase-like"/>
    <property type="match status" value="1"/>
</dbReference>
<dbReference type="EMBL" id="DXGK01000064">
    <property type="protein sequence ID" value="HIW70383.1"/>
    <property type="molecule type" value="Genomic_DNA"/>
</dbReference>
<evidence type="ECO:0000256" key="3">
    <source>
        <dbReference type="PIRSR" id="PIRSR613078-2"/>
    </source>
</evidence>
<organism evidence="4 5">
    <name type="scientific">Candidatus Limosilactobacillus merdipullorum</name>
    <dbReference type="NCBI Taxonomy" id="2838653"/>
    <lineage>
        <taxon>Bacteria</taxon>
        <taxon>Bacillati</taxon>
        <taxon>Bacillota</taxon>
        <taxon>Bacilli</taxon>
        <taxon>Lactobacillales</taxon>
        <taxon>Lactobacillaceae</taxon>
        <taxon>Limosilactobacillus</taxon>
    </lineage>
</organism>
<evidence type="ECO:0000256" key="2">
    <source>
        <dbReference type="PIRSR" id="PIRSR613078-1"/>
    </source>
</evidence>
<feature type="binding site" evidence="3">
    <location>
        <begin position="9"/>
        <end position="16"/>
    </location>
    <ligand>
        <name>substrate</name>
    </ligand>
</feature>
<dbReference type="GO" id="GO:0004331">
    <property type="term" value="F:fructose-2,6-bisphosphate 2-phosphatase activity"/>
    <property type="evidence" value="ECO:0007669"/>
    <property type="project" value="TreeGrafter"/>
</dbReference>
<keyword evidence="1" id="KW-0378">Hydrolase</keyword>
<dbReference type="InterPro" id="IPR051695">
    <property type="entry name" value="Phosphoglycerate_Mutase"/>
</dbReference>
<evidence type="ECO:0000313" key="5">
    <source>
        <dbReference type="Proteomes" id="UP000886878"/>
    </source>
</evidence>